<dbReference type="PANTHER" id="PTHR33327">
    <property type="entry name" value="ENDONUCLEASE"/>
    <property type="match status" value="1"/>
</dbReference>
<evidence type="ECO:0000313" key="1">
    <source>
        <dbReference type="EMBL" id="CAM0512450.1"/>
    </source>
</evidence>
<accession>A0ABC9HI41</accession>
<reference evidence="1 2" key="1">
    <citation type="submission" date="2024-08" db="EMBL/GenBank/DDBJ databases">
        <authorList>
            <person name="Paterson S."/>
        </authorList>
    </citation>
    <scope>NUCLEOTIDE SEQUENCE [LARGE SCALE GENOMIC DNA]</scope>
</reference>
<comment type="caution">
    <text evidence="1">The sequence shown here is derived from an EMBL/GenBank/DDBJ whole genome shotgun (WGS) entry which is preliminary data.</text>
</comment>
<dbReference type="EMBL" id="CANUEZ050000213">
    <property type="protein sequence ID" value="CAM0512450.1"/>
    <property type="molecule type" value="Genomic_DNA"/>
</dbReference>
<evidence type="ECO:0000313" key="2">
    <source>
        <dbReference type="Proteomes" id="UP001189180"/>
    </source>
</evidence>
<dbReference type="PANTHER" id="PTHR33327:SF3">
    <property type="entry name" value="RNA-DIRECTED DNA POLYMERASE"/>
    <property type="match status" value="1"/>
</dbReference>
<dbReference type="AlphaFoldDB" id="A0ABC9HI41"/>
<dbReference type="Proteomes" id="UP001189180">
    <property type="component" value="Unassembled WGS sequence"/>
</dbReference>
<protein>
    <submittedName>
        <fullName evidence="1">Uncharacterized protein</fullName>
    </submittedName>
</protein>
<gene>
    <name evidence="1" type="ORF">FHB240107_LOCUS8589</name>
</gene>
<name>A0ABC9HI41_FASHE</name>
<sequence>MKLEEAVIQRTEKSAGKMLRELFTSVELGDQTPSQLMRHMRSLLAGRQMDDAIFREIWVAKLPLPMQLVLSMLEPTTPLDKLAQHANRIIKCYPAGGPCVHMTSPAETTPTHESPTALPVPAPVRRADVSLSPDSPSHHSHIDEDITDLTETVRMLCNQHSLKPSHFTLQAANTTTIATFGQRTITPDSGLRRSFQWVFIQADVQTPIIGADFLPHFGLTVDLKNRKLVDTTTKLCAAGIGKCTNSLGIRLAIPQSPFADILNEFPSLPKPSTSVHQIESDLPRSV</sequence>
<keyword evidence="2" id="KW-1185">Reference proteome</keyword>
<proteinExistence type="predicted"/>
<organism evidence="1 2">
    <name type="scientific">Fasciola hepatica</name>
    <name type="common">Liver fluke</name>
    <dbReference type="NCBI Taxonomy" id="6192"/>
    <lineage>
        <taxon>Eukaryota</taxon>
        <taxon>Metazoa</taxon>
        <taxon>Spiralia</taxon>
        <taxon>Lophotrochozoa</taxon>
        <taxon>Platyhelminthes</taxon>
        <taxon>Trematoda</taxon>
        <taxon>Digenea</taxon>
        <taxon>Plagiorchiida</taxon>
        <taxon>Echinostomata</taxon>
        <taxon>Echinostomatoidea</taxon>
        <taxon>Fasciolidae</taxon>
        <taxon>Fasciola</taxon>
    </lineage>
</organism>